<protein>
    <submittedName>
        <fullName evidence="2">Uncharacterized protein</fullName>
    </submittedName>
</protein>
<keyword evidence="1" id="KW-1133">Transmembrane helix</keyword>
<proteinExistence type="predicted"/>
<evidence type="ECO:0000313" key="2">
    <source>
        <dbReference type="EMBL" id="OGK40605.1"/>
    </source>
</evidence>
<accession>A0A1F7IB66</accession>
<keyword evidence="1" id="KW-0472">Membrane</keyword>
<organism evidence="2 3">
    <name type="scientific">Candidatus Roizmanbacteria bacterium RIFCSPLOWO2_01_FULL_37_12</name>
    <dbReference type="NCBI Taxonomy" id="1802056"/>
    <lineage>
        <taxon>Bacteria</taxon>
        <taxon>Candidatus Roizmaniibacteriota</taxon>
    </lineage>
</organism>
<sequence length="204" mass="23796">MNLIRIVILFSSIIFLLLGVAIFLNFNFIPFSLLIFFSVITIIFTSLLLYLVTVIEFHQKKPLSNFNDRKSGEVNPVIFTARSVFPFQIFPDTYILQEKTLSIVRKKFFFNAWLETIPIKDIASVRLYTGPLFVSLSILRKILPQTSIELRDMWKNDGIKLMELLDALIMKENKLVNIPKKISLKFKKKLIYEIGSEKEIEKEI</sequence>
<reference evidence="2 3" key="1">
    <citation type="journal article" date="2016" name="Nat. Commun.">
        <title>Thousands of microbial genomes shed light on interconnected biogeochemical processes in an aquifer system.</title>
        <authorList>
            <person name="Anantharaman K."/>
            <person name="Brown C.T."/>
            <person name="Hug L.A."/>
            <person name="Sharon I."/>
            <person name="Castelle C.J."/>
            <person name="Probst A.J."/>
            <person name="Thomas B.C."/>
            <person name="Singh A."/>
            <person name="Wilkins M.J."/>
            <person name="Karaoz U."/>
            <person name="Brodie E.L."/>
            <person name="Williams K.H."/>
            <person name="Hubbard S.S."/>
            <person name="Banfield J.F."/>
        </authorList>
    </citation>
    <scope>NUCLEOTIDE SEQUENCE [LARGE SCALE GENOMIC DNA]</scope>
</reference>
<dbReference type="Proteomes" id="UP000177698">
    <property type="component" value="Unassembled WGS sequence"/>
</dbReference>
<comment type="caution">
    <text evidence="2">The sequence shown here is derived from an EMBL/GenBank/DDBJ whole genome shotgun (WGS) entry which is preliminary data.</text>
</comment>
<feature type="transmembrane region" description="Helical" evidence="1">
    <location>
        <begin position="34"/>
        <end position="55"/>
    </location>
</feature>
<evidence type="ECO:0000256" key="1">
    <source>
        <dbReference type="SAM" id="Phobius"/>
    </source>
</evidence>
<gene>
    <name evidence="2" type="ORF">A2954_00300</name>
</gene>
<dbReference type="AlphaFoldDB" id="A0A1F7IB66"/>
<feature type="transmembrane region" description="Helical" evidence="1">
    <location>
        <begin position="7"/>
        <end position="28"/>
    </location>
</feature>
<evidence type="ECO:0000313" key="3">
    <source>
        <dbReference type="Proteomes" id="UP000177698"/>
    </source>
</evidence>
<dbReference type="EMBL" id="MGAG01000023">
    <property type="protein sequence ID" value="OGK40605.1"/>
    <property type="molecule type" value="Genomic_DNA"/>
</dbReference>
<keyword evidence="1" id="KW-0812">Transmembrane</keyword>
<name>A0A1F7IB66_9BACT</name>